<dbReference type="Proteomes" id="UP001187192">
    <property type="component" value="Unassembled WGS sequence"/>
</dbReference>
<dbReference type="AlphaFoldDB" id="A0AA87ZS83"/>
<organism evidence="1 2">
    <name type="scientific">Ficus carica</name>
    <name type="common">Common fig</name>
    <dbReference type="NCBI Taxonomy" id="3494"/>
    <lineage>
        <taxon>Eukaryota</taxon>
        <taxon>Viridiplantae</taxon>
        <taxon>Streptophyta</taxon>
        <taxon>Embryophyta</taxon>
        <taxon>Tracheophyta</taxon>
        <taxon>Spermatophyta</taxon>
        <taxon>Magnoliopsida</taxon>
        <taxon>eudicotyledons</taxon>
        <taxon>Gunneridae</taxon>
        <taxon>Pentapetalae</taxon>
        <taxon>rosids</taxon>
        <taxon>fabids</taxon>
        <taxon>Rosales</taxon>
        <taxon>Moraceae</taxon>
        <taxon>Ficeae</taxon>
        <taxon>Ficus</taxon>
    </lineage>
</organism>
<proteinExistence type="predicted"/>
<comment type="caution">
    <text evidence="1">The sequence shown here is derived from an EMBL/GenBank/DDBJ whole genome shotgun (WGS) entry which is preliminary data.</text>
</comment>
<evidence type="ECO:0000313" key="1">
    <source>
        <dbReference type="EMBL" id="GMN38555.1"/>
    </source>
</evidence>
<sequence>MKWNRRKVDSSVVETFPIDRKSKLTPKLMNRGFEKTVKYLGPDEHHSPNHRFHILGLQAFGLAFLSFSSNNVVEEL</sequence>
<accession>A0AA87ZS83</accession>
<gene>
    <name evidence="1" type="ORF">TIFTF001_007783</name>
</gene>
<protein>
    <submittedName>
        <fullName evidence="1">Uncharacterized protein</fullName>
    </submittedName>
</protein>
<keyword evidence="2" id="KW-1185">Reference proteome</keyword>
<reference evidence="1" key="1">
    <citation type="submission" date="2023-07" db="EMBL/GenBank/DDBJ databases">
        <title>draft genome sequence of fig (Ficus carica).</title>
        <authorList>
            <person name="Takahashi T."/>
            <person name="Nishimura K."/>
        </authorList>
    </citation>
    <scope>NUCLEOTIDE SEQUENCE</scope>
</reference>
<evidence type="ECO:0000313" key="2">
    <source>
        <dbReference type="Proteomes" id="UP001187192"/>
    </source>
</evidence>
<name>A0AA87ZS83_FICCA</name>
<dbReference type="EMBL" id="BTGU01000008">
    <property type="protein sequence ID" value="GMN38555.1"/>
    <property type="molecule type" value="Genomic_DNA"/>
</dbReference>